<name>A0A2V4DUN2_9GAMM</name>
<protein>
    <recommendedName>
        <fullName evidence="4">DUF1176 domain-containing protein</fullName>
    </recommendedName>
</protein>
<evidence type="ECO:0000256" key="1">
    <source>
        <dbReference type="SAM" id="SignalP"/>
    </source>
</evidence>
<accession>A0A2V4DUN2</accession>
<dbReference type="EMBL" id="QGLP01000005">
    <property type="protein sequence ID" value="PXZ04475.1"/>
    <property type="molecule type" value="Genomic_DNA"/>
</dbReference>
<evidence type="ECO:0000313" key="3">
    <source>
        <dbReference type="Proteomes" id="UP000247483"/>
    </source>
</evidence>
<organism evidence="2 3">
    <name type="scientific">Gilliamella apicola</name>
    <dbReference type="NCBI Taxonomy" id="1196095"/>
    <lineage>
        <taxon>Bacteria</taxon>
        <taxon>Pseudomonadati</taxon>
        <taxon>Pseudomonadota</taxon>
        <taxon>Gammaproteobacteria</taxon>
        <taxon>Orbales</taxon>
        <taxon>Orbaceae</taxon>
        <taxon>Gilliamella</taxon>
    </lineage>
</organism>
<comment type="caution">
    <text evidence="2">The sequence shown here is derived from an EMBL/GenBank/DDBJ whole genome shotgun (WGS) entry which is preliminary data.</text>
</comment>
<dbReference type="InterPro" id="IPR009560">
    <property type="entry name" value="DUF1176"/>
</dbReference>
<dbReference type="Proteomes" id="UP000247483">
    <property type="component" value="Unassembled WGS sequence"/>
</dbReference>
<keyword evidence="1" id="KW-0732">Signal</keyword>
<dbReference type="Pfam" id="PF06674">
    <property type="entry name" value="DUF1176"/>
    <property type="match status" value="1"/>
</dbReference>
<dbReference type="AlphaFoldDB" id="A0A2V4DUN2"/>
<evidence type="ECO:0000313" key="2">
    <source>
        <dbReference type="EMBL" id="PXZ04475.1"/>
    </source>
</evidence>
<feature type="signal peptide" evidence="1">
    <location>
        <begin position="1"/>
        <end position="21"/>
    </location>
</feature>
<gene>
    <name evidence="2" type="ORF">DKK79_08980</name>
</gene>
<evidence type="ECO:0008006" key="4">
    <source>
        <dbReference type="Google" id="ProtNLM"/>
    </source>
</evidence>
<proteinExistence type="predicted"/>
<feature type="chain" id="PRO_5015917004" description="DUF1176 domain-containing protein" evidence="1">
    <location>
        <begin position="22"/>
        <end position="369"/>
    </location>
</feature>
<reference evidence="2 3" key="1">
    <citation type="submission" date="2018-05" db="EMBL/GenBank/DDBJ databases">
        <title>Reference genomes for bee gut microbiota database.</title>
        <authorList>
            <person name="Ellegaard K.M."/>
        </authorList>
    </citation>
    <scope>NUCLEOTIDE SEQUENCE [LARGE SCALE GENOMIC DNA]</scope>
    <source>
        <strain evidence="2 3">ESL0177</strain>
    </source>
</reference>
<sequence>MVMFYRILVGLLFICIYSAHANASVEFHHADWHITCDNTLTCYAVGYAINNDSDAAFVSKANLLLIRHAGEKQSIDGVVKINVDYPSGTQVDLLINDHQYGPLTFDNYQYKLNENQVNVIINSLKSVDDVVMLVIEDQKINLSSRGFNATMLKMDDVQGRVGTVGAIIKKGAKDESEVYPAAAIPVINRAAISNSYEAMPITYTQLLEQFPHFPEVYMNKGAGEVEECDALDELTGNKTDNFFVDKDYLPKLFDLDDNYQLLEVLCSASTTRNQSNAYWLVNKSNSDSSNQELKLITRHGMNYNNGLINEEPGLDLGFDGDGYIPTAVLQWDGADFVLREKNTVSGDYSLAGGKWILPLFISHHEEDNE</sequence>